<accession>A0A3M8C5H4</accession>
<evidence type="ECO:0000256" key="1">
    <source>
        <dbReference type="SAM" id="Phobius"/>
    </source>
</evidence>
<keyword evidence="1" id="KW-0812">Transmembrane</keyword>
<keyword evidence="1" id="KW-0472">Membrane</keyword>
<reference evidence="2 3" key="1">
    <citation type="submission" date="2018-10" db="EMBL/GenBank/DDBJ databases">
        <title>Phylogenomics of Brevibacillus.</title>
        <authorList>
            <person name="Dunlap C."/>
        </authorList>
    </citation>
    <scope>NUCLEOTIDE SEQUENCE [LARGE SCALE GENOMIC DNA]</scope>
    <source>
        <strain evidence="2 3">JCM 15085</strain>
    </source>
</reference>
<dbReference type="AlphaFoldDB" id="A0A3M8C5H4"/>
<sequence>MWNLVNDLFGFLRTTLVFLATFALSSILFFRFFYDGTNDHAVFIVQLLVVFFFNLFWNLRKQKRAGA</sequence>
<keyword evidence="1" id="KW-1133">Transmembrane helix</keyword>
<feature type="transmembrane region" description="Helical" evidence="1">
    <location>
        <begin position="12"/>
        <end position="34"/>
    </location>
</feature>
<comment type="caution">
    <text evidence="2">The sequence shown here is derived from an EMBL/GenBank/DDBJ whole genome shotgun (WGS) entry which is preliminary data.</text>
</comment>
<organism evidence="2 3">
    <name type="scientific">Brevibacillus panacihumi</name>
    <dbReference type="NCBI Taxonomy" id="497735"/>
    <lineage>
        <taxon>Bacteria</taxon>
        <taxon>Bacillati</taxon>
        <taxon>Bacillota</taxon>
        <taxon>Bacilli</taxon>
        <taxon>Bacillales</taxon>
        <taxon>Paenibacillaceae</taxon>
        <taxon>Brevibacillus</taxon>
    </lineage>
</organism>
<protein>
    <submittedName>
        <fullName evidence="2">Uncharacterized protein</fullName>
    </submittedName>
</protein>
<name>A0A3M8C5H4_9BACL</name>
<feature type="transmembrane region" description="Helical" evidence="1">
    <location>
        <begin position="40"/>
        <end position="59"/>
    </location>
</feature>
<dbReference type="EMBL" id="RHHT01000066">
    <property type="protein sequence ID" value="RNB70929.1"/>
    <property type="molecule type" value="Genomic_DNA"/>
</dbReference>
<dbReference type="Proteomes" id="UP000281915">
    <property type="component" value="Unassembled WGS sequence"/>
</dbReference>
<evidence type="ECO:0000313" key="2">
    <source>
        <dbReference type="EMBL" id="RNB70929.1"/>
    </source>
</evidence>
<gene>
    <name evidence="2" type="ORF">EDM58_22910</name>
</gene>
<evidence type="ECO:0000313" key="3">
    <source>
        <dbReference type="Proteomes" id="UP000281915"/>
    </source>
</evidence>
<proteinExistence type="predicted"/>